<dbReference type="GO" id="GO:0000470">
    <property type="term" value="P:maturation of LSU-rRNA"/>
    <property type="evidence" value="ECO:0007669"/>
    <property type="project" value="TreeGrafter"/>
</dbReference>
<dbReference type="PANTHER" id="PTHR13245:SF14">
    <property type="entry name" value="RRP15-LIKE PROTEIN"/>
    <property type="match status" value="1"/>
</dbReference>
<dbReference type="GO" id="GO:0030687">
    <property type="term" value="C:preribosome, large subunit precursor"/>
    <property type="evidence" value="ECO:0007669"/>
    <property type="project" value="TreeGrafter"/>
</dbReference>
<keyword evidence="5" id="KW-1185">Reference proteome</keyword>
<evidence type="ECO:0000256" key="3">
    <source>
        <dbReference type="SAM" id="MobiDB-lite"/>
    </source>
</evidence>
<dbReference type="EMBL" id="CADCXU010013240">
    <property type="protein sequence ID" value="CAB0002991.1"/>
    <property type="molecule type" value="Genomic_DNA"/>
</dbReference>
<feature type="non-terminal residue" evidence="4">
    <location>
        <position position="143"/>
    </location>
</feature>
<evidence type="ECO:0000313" key="4">
    <source>
        <dbReference type="EMBL" id="CAB0002991.1"/>
    </source>
</evidence>
<feature type="region of interest" description="Disordered" evidence="3">
    <location>
        <begin position="24"/>
        <end position="75"/>
    </location>
</feature>
<feature type="compositionally biased region" description="Basic and acidic residues" evidence="3">
    <location>
        <begin position="36"/>
        <end position="56"/>
    </location>
</feature>
<evidence type="ECO:0000256" key="2">
    <source>
        <dbReference type="ARBA" id="ARBA00017475"/>
    </source>
</evidence>
<dbReference type="Proteomes" id="UP000479000">
    <property type="component" value="Unassembled WGS sequence"/>
</dbReference>
<dbReference type="GO" id="GO:0000460">
    <property type="term" value="P:maturation of 5.8S rRNA"/>
    <property type="evidence" value="ECO:0007669"/>
    <property type="project" value="TreeGrafter"/>
</dbReference>
<dbReference type="OrthoDB" id="20949at2759"/>
<comment type="similarity">
    <text evidence="1">Belongs to the RRP15 family.</text>
</comment>
<dbReference type="PANTHER" id="PTHR13245">
    <property type="entry name" value="RRP15-LIKE PROTEIN"/>
    <property type="match status" value="1"/>
</dbReference>
<dbReference type="Pfam" id="PF07890">
    <property type="entry name" value="Rrp15p"/>
    <property type="match status" value="1"/>
</dbReference>
<reference evidence="4 5" key="1">
    <citation type="submission" date="2020-02" db="EMBL/GenBank/DDBJ databases">
        <authorList>
            <person name="Ferguson B K."/>
        </authorList>
    </citation>
    <scope>NUCLEOTIDE SEQUENCE [LARGE SCALE GENOMIC DNA]</scope>
</reference>
<name>A0A6H5GMT0_9HEMI</name>
<evidence type="ECO:0000313" key="5">
    <source>
        <dbReference type="Proteomes" id="UP000479000"/>
    </source>
</evidence>
<proteinExistence type="inferred from homology"/>
<protein>
    <recommendedName>
        <fullName evidence="2">RRP15-like protein</fullName>
    </recommendedName>
</protein>
<accession>A0A6H5GMT0</accession>
<dbReference type="InterPro" id="IPR012459">
    <property type="entry name" value="Rrp15"/>
</dbReference>
<gene>
    <name evidence="4" type="ORF">NTEN_LOCUS8696</name>
</gene>
<organism evidence="4 5">
    <name type="scientific">Nesidiocoris tenuis</name>
    <dbReference type="NCBI Taxonomy" id="355587"/>
    <lineage>
        <taxon>Eukaryota</taxon>
        <taxon>Metazoa</taxon>
        <taxon>Ecdysozoa</taxon>
        <taxon>Arthropoda</taxon>
        <taxon>Hexapoda</taxon>
        <taxon>Insecta</taxon>
        <taxon>Pterygota</taxon>
        <taxon>Neoptera</taxon>
        <taxon>Paraneoptera</taxon>
        <taxon>Hemiptera</taxon>
        <taxon>Heteroptera</taxon>
        <taxon>Panheteroptera</taxon>
        <taxon>Cimicomorpha</taxon>
        <taxon>Miridae</taxon>
        <taxon>Dicyphina</taxon>
        <taxon>Nesidiocoris</taxon>
    </lineage>
</organism>
<evidence type="ECO:0000256" key="1">
    <source>
        <dbReference type="ARBA" id="ARBA00007462"/>
    </source>
</evidence>
<sequence>MGTEVKSGWADSMLKIAKSKRNADVPVLGQYVKRPKPAEKPAKNDDDSSSSEDEKPTITSLQLRERFARGRSKPNVLDSARERALSKIATRGVVQLFNAVRKHQGTAGNTDESSTKRRDVILKKVDKDSFLDILGGAEIKDET</sequence>
<dbReference type="AlphaFoldDB" id="A0A6H5GMT0"/>